<sequence>MTIANTTYIPKSTTDPISSQTKTLLCEKLTELKQSNNISLQAVTYILSQYNISLTEAASLLNVPLLQLSTMSVAQIEGLVSSTCQEYGTAALSSGSASQSSNTTYIPNNQSYNSSRSTYNNTSGYSGHRGGQNRGSFSNDDRYDRENDYSDYWYDGTEYKYNHRVWRWVLLGVFCALCIAVAFALLCFACYRPYHSPTPTVVTPLPVTEKIYTTNGQIEVPPLPISPMPAYSNAATLRI</sequence>
<reference evidence="3" key="1">
    <citation type="submission" date="2020-09" db="EMBL/GenBank/DDBJ databases">
        <authorList>
            <person name="Kikuchi T."/>
        </authorList>
    </citation>
    <scope>NUCLEOTIDE SEQUENCE</scope>
    <source>
        <strain evidence="3">SH1</strain>
    </source>
</reference>
<feature type="compositionally biased region" description="Low complexity" evidence="1">
    <location>
        <begin position="108"/>
        <end position="126"/>
    </location>
</feature>
<keyword evidence="2" id="KW-1133">Transmembrane helix</keyword>
<gene>
    <name evidence="3" type="ORF">BOKJ2_LOCUS11007</name>
</gene>
<comment type="caution">
    <text evidence="3">The sequence shown here is derived from an EMBL/GenBank/DDBJ whole genome shotgun (WGS) entry which is preliminary data.</text>
</comment>
<dbReference type="AlphaFoldDB" id="A0A811LAU7"/>
<evidence type="ECO:0000313" key="4">
    <source>
        <dbReference type="Proteomes" id="UP000614601"/>
    </source>
</evidence>
<keyword evidence="2" id="KW-0812">Transmembrane</keyword>
<dbReference type="EMBL" id="CAJFCW020000005">
    <property type="protein sequence ID" value="CAG9119790.1"/>
    <property type="molecule type" value="Genomic_DNA"/>
</dbReference>
<dbReference type="EMBL" id="CAJFDH010000005">
    <property type="protein sequence ID" value="CAD5224294.1"/>
    <property type="molecule type" value="Genomic_DNA"/>
</dbReference>
<accession>A0A811LAU7</accession>
<proteinExistence type="predicted"/>
<dbReference type="OrthoDB" id="10563153at2759"/>
<evidence type="ECO:0000313" key="3">
    <source>
        <dbReference type="EMBL" id="CAD5224294.1"/>
    </source>
</evidence>
<feature type="transmembrane region" description="Helical" evidence="2">
    <location>
        <begin position="168"/>
        <end position="194"/>
    </location>
</feature>
<keyword evidence="4" id="KW-1185">Reference proteome</keyword>
<name>A0A811LAU7_9BILA</name>
<organism evidence="3 4">
    <name type="scientific">Bursaphelenchus okinawaensis</name>
    <dbReference type="NCBI Taxonomy" id="465554"/>
    <lineage>
        <taxon>Eukaryota</taxon>
        <taxon>Metazoa</taxon>
        <taxon>Ecdysozoa</taxon>
        <taxon>Nematoda</taxon>
        <taxon>Chromadorea</taxon>
        <taxon>Rhabditida</taxon>
        <taxon>Tylenchina</taxon>
        <taxon>Tylenchomorpha</taxon>
        <taxon>Aphelenchoidea</taxon>
        <taxon>Aphelenchoididae</taxon>
        <taxon>Bursaphelenchus</taxon>
    </lineage>
</organism>
<feature type="region of interest" description="Disordered" evidence="1">
    <location>
        <begin position="93"/>
        <end position="142"/>
    </location>
</feature>
<evidence type="ECO:0000256" key="2">
    <source>
        <dbReference type="SAM" id="Phobius"/>
    </source>
</evidence>
<evidence type="ECO:0000256" key="1">
    <source>
        <dbReference type="SAM" id="MobiDB-lite"/>
    </source>
</evidence>
<dbReference type="Proteomes" id="UP000783686">
    <property type="component" value="Unassembled WGS sequence"/>
</dbReference>
<dbReference type="Proteomes" id="UP000614601">
    <property type="component" value="Unassembled WGS sequence"/>
</dbReference>
<protein>
    <submittedName>
        <fullName evidence="3">Uncharacterized protein</fullName>
    </submittedName>
</protein>
<keyword evidence="2" id="KW-0472">Membrane</keyword>